<reference evidence="3" key="1">
    <citation type="journal article" date="2023" name="Commun. Biol.">
        <title>Genome analysis of Parmales, the sister group of diatoms, reveals the evolutionary specialization of diatoms from phago-mixotrophs to photoautotrophs.</title>
        <authorList>
            <person name="Ban H."/>
            <person name="Sato S."/>
            <person name="Yoshikawa S."/>
            <person name="Yamada K."/>
            <person name="Nakamura Y."/>
            <person name="Ichinomiya M."/>
            <person name="Sato N."/>
            <person name="Blanc-Mathieu R."/>
            <person name="Endo H."/>
            <person name="Kuwata A."/>
            <person name="Ogata H."/>
        </authorList>
    </citation>
    <scope>NUCLEOTIDE SEQUENCE [LARGE SCALE GENOMIC DNA]</scope>
    <source>
        <strain evidence="3">NIES 3699</strain>
    </source>
</reference>
<keyword evidence="3" id="KW-1185">Reference proteome</keyword>
<accession>A0A9W7C9H6</accession>
<organism evidence="2 3">
    <name type="scientific">Triparma verrucosa</name>
    <dbReference type="NCBI Taxonomy" id="1606542"/>
    <lineage>
        <taxon>Eukaryota</taxon>
        <taxon>Sar</taxon>
        <taxon>Stramenopiles</taxon>
        <taxon>Ochrophyta</taxon>
        <taxon>Bolidophyceae</taxon>
        <taxon>Parmales</taxon>
        <taxon>Triparmaceae</taxon>
        <taxon>Triparma</taxon>
    </lineage>
</organism>
<name>A0A9W7C9H6_9STRA</name>
<sequence length="84" mass="9943">MTPLPFDKQLRRDDTYERTRPREEQLKKSKQEAVDRSAMTMGEIANSEEFTPAAQTMSQWSESARQVKTPLDELRERLYERGQH</sequence>
<gene>
    <name evidence="2" type="ORF">TrVE_jg8047</name>
</gene>
<evidence type="ECO:0000313" key="2">
    <source>
        <dbReference type="EMBL" id="GMI02106.1"/>
    </source>
</evidence>
<feature type="compositionally biased region" description="Basic and acidic residues" evidence="1">
    <location>
        <begin position="8"/>
        <end position="35"/>
    </location>
</feature>
<dbReference type="EMBL" id="BRXX01000275">
    <property type="protein sequence ID" value="GMI02106.1"/>
    <property type="molecule type" value="Genomic_DNA"/>
</dbReference>
<evidence type="ECO:0000256" key="1">
    <source>
        <dbReference type="SAM" id="MobiDB-lite"/>
    </source>
</evidence>
<feature type="region of interest" description="Disordered" evidence="1">
    <location>
        <begin position="1"/>
        <end position="71"/>
    </location>
</feature>
<comment type="caution">
    <text evidence="2">The sequence shown here is derived from an EMBL/GenBank/DDBJ whole genome shotgun (WGS) entry which is preliminary data.</text>
</comment>
<feature type="compositionally biased region" description="Polar residues" evidence="1">
    <location>
        <begin position="53"/>
        <end position="66"/>
    </location>
</feature>
<dbReference type="Proteomes" id="UP001165160">
    <property type="component" value="Unassembled WGS sequence"/>
</dbReference>
<dbReference type="AlphaFoldDB" id="A0A9W7C9H6"/>
<evidence type="ECO:0000313" key="3">
    <source>
        <dbReference type="Proteomes" id="UP001165160"/>
    </source>
</evidence>
<proteinExistence type="predicted"/>
<protein>
    <submittedName>
        <fullName evidence="2">Uncharacterized protein</fullName>
    </submittedName>
</protein>